<dbReference type="Pfam" id="PF00990">
    <property type="entry name" value="GGDEF"/>
    <property type="match status" value="1"/>
</dbReference>
<keyword evidence="5" id="KW-1185">Reference proteome</keyword>
<feature type="domain" description="GGDEF" evidence="3">
    <location>
        <begin position="433"/>
        <end position="569"/>
    </location>
</feature>
<evidence type="ECO:0000256" key="1">
    <source>
        <dbReference type="ARBA" id="ARBA00012528"/>
    </source>
</evidence>
<dbReference type="Gene3D" id="3.30.70.270">
    <property type="match status" value="1"/>
</dbReference>
<name>B0VJW7_CLOAI</name>
<dbReference type="Proteomes" id="UP000002019">
    <property type="component" value="Chromosome"/>
</dbReference>
<dbReference type="NCBIfam" id="TIGR00254">
    <property type="entry name" value="GGDEF"/>
    <property type="match status" value="1"/>
</dbReference>
<dbReference type="eggNOG" id="COG3706">
    <property type="taxonomic scope" value="Bacteria"/>
</dbReference>
<dbReference type="EC" id="2.7.7.65" evidence="1"/>
<dbReference type="SMART" id="SM00267">
    <property type="entry name" value="GGDEF"/>
    <property type="match status" value="1"/>
</dbReference>
<dbReference type="AlphaFoldDB" id="B0VJW7"/>
<dbReference type="PANTHER" id="PTHR45138:SF9">
    <property type="entry name" value="DIGUANYLATE CYCLASE DGCM-RELATED"/>
    <property type="match status" value="1"/>
</dbReference>
<dbReference type="KEGG" id="caci:CLOAM1846"/>
<proteinExistence type="predicted"/>
<evidence type="ECO:0000313" key="4">
    <source>
        <dbReference type="EMBL" id="CAO81675.1"/>
    </source>
</evidence>
<dbReference type="SUPFAM" id="SSF55073">
    <property type="entry name" value="Nucleotide cyclase"/>
    <property type="match status" value="1"/>
</dbReference>
<evidence type="ECO:0000256" key="2">
    <source>
        <dbReference type="ARBA" id="ARBA00034247"/>
    </source>
</evidence>
<organism evidence="4 5">
    <name type="scientific">Cloacimonas acidaminovorans (strain Evry)</name>
    <dbReference type="NCBI Taxonomy" id="459349"/>
    <lineage>
        <taxon>Bacteria</taxon>
        <taxon>Pseudomonadati</taxon>
        <taxon>Candidatus Cloacimonadota</taxon>
        <taxon>Candidatus Cloacimonadia</taxon>
        <taxon>Candidatus Cloacimonadales</taxon>
        <taxon>Candidatus Cloacimonadaceae</taxon>
        <taxon>Candidatus Cloacimonas</taxon>
    </lineage>
</organism>
<dbReference type="InterPro" id="IPR050469">
    <property type="entry name" value="Diguanylate_Cyclase"/>
</dbReference>
<dbReference type="InterPro" id="IPR000160">
    <property type="entry name" value="GGDEF_dom"/>
</dbReference>
<accession>B0VJW7</accession>
<dbReference type="HOGENOM" id="CLU_471524_0_0_0"/>
<evidence type="ECO:0000313" key="5">
    <source>
        <dbReference type="Proteomes" id="UP000002019"/>
    </source>
</evidence>
<protein>
    <recommendedName>
        <fullName evidence="1">diguanylate cyclase</fullName>
        <ecNumber evidence="1">2.7.7.65</ecNumber>
    </recommendedName>
</protein>
<dbReference type="InterPro" id="IPR029787">
    <property type="entry name" value="Nucleotide_cyclase"/>
</dbReference>
<evidence type="ECO:0000259" key="3">
    <source>
        <dbReference type="PROSITE" id="PS50887"/>
    </source>
</evidence>
<dbReference type="CDD" id="cd01949">
    <property type="entry name" value="GGDEF"/>
    <property type="match status" value="1"/>
</dbReference>
<dbReference type="FunFam" id="3.30.70.270:FF:000001">
    <property type="entry name" value="Diguanylate cyclase domain protein"/>
    <property type="match status" value="1"/>
</dbReference>
<dbReference type="InterPro" id="IPR043128">
    <property type="entry name" value="Rev_trsase/Diguanyl_cyclase"/>
</dbReference>
<dbReference type="PANTHER" id="PTHR45138">
    <property type="entry name" value="REGULATORY COMPONENTS OF SENSORY TRANSDUCTION SYSTEM"/>
    <property type="match status" value="1"/>
</dbReference>
<comment type="catalytic activity">
    <reaction evidence="2">
        <text>2 GTP = 3',3'-c-di-GMP + 2 diphosphate</text>
        <dbReference type="Rhea" id="RHEA:24898"/>
        <dbReference type="ChEBI" id="CHEBI:33019"/>
        <dbReference type="ChEBI" id="CHEBI:37565"/>
        <dbReference type="ChEBI" id="CHEBI:58805"/>
        <dbReference type="EC" id="2.7.7.65"/>
    </reaction>
</comment>
<dbReference type="PROSITE" id="PS50887">
    <property type="entry name" value="GGDEF"/>
    <property type="match status" value="1"/>
</dbReference>
<dbReference type="EMBL" id="CU466930">
    <property type="protein sequence ID" value="CAO81675.1"/>
    <property type="molecule type" value="Genomic_DNA"/>
</dbReference>
<gene>
    <name evidence="4" type="ordered locus">CLOAM1846</name>
</gene>
<dbReference type="GO" id="GO:0052621">
    <property type="term" value="F:diguanylate cyclase activity"/>
    <property type="evidence" value="ECO:0007669"/>
    <property type="project" value="UniProtKB-EC"/>
</dbReference>
<dbReference type="STRING" id="459349.CLOAM1846"/>
<reference evidence="4 5" key="1">
    <citation type="journal article" date="2008" name="J. Bacteriol.">
        <title>'Candidatus Cloacamonas acidaminovorans': genome sequence reconstruction provides a first glimpse of a new bacterial division.</title>
        <authorList>
            <person name="Pelletier E."/>
            <person name="Kreimeyer A."/>
            <person name="Bocs S."/>
            <person name="Rouy Z."/>
            <person name="Gyapay G."/>
            <person name="Chouari R."/>
            <person name="Riviere D."/>
            <person name="Ganesan A."/>
            <person name="Daegelen P."/>
            <person name="Sghir A."/>
            <person name="Cohen G.N."/>
            <person name="Medigue C."/>
            <person name="Weissenbach J."/>
            <person name="Le Paslier D."/>
        </authorList>
    </citation>
    <scope>NUCLEOTIDE SEQUENCE [LARGE SCALE GENOMIC DNA]</scope>
    <source>
        <strain evidence="5">Evry</strain>
    </source>
</reference>
<sequence length="578" mass="67854">MKPFFVSSRQKKMNPQKNSQPHIYNISLFTNVEQDTRNKLKKLVHDLILANEDSRLLIIEKIADIVIPACSGNLDNQLFSEFSGLLIEYLLDYFLELKSTQESEFYHFLSFLSHCPVTEDSPYYPYVQKIMNDHKESEPELMNIFNRLQLLYLLTENGDFGNAEELLEELEPVEENKHLELWALFQLSQTRIYRHQNKPTELLETQLNLILEVYIRDSSDSAINFIIRWLISINWFKQNIIKKTLLLRIKDYLLEQKSLNTAMVLYELFSMEDRLVPSVEKIEYQRILIKYPVSMLNVQQLHTLYFFAGYYNCGVLSNFKDSIQNYQYSNYFLHKSWDSFLHLSRFMREHLDPLRFYKAIPYLESRIKELSNQASLQNNAYVESLQANFYKIEELYEKVGELSLTDSLTGLRNRRYLEGNLFQMVILAARHNVPVCFSMIDIDFFKLVNDNYGHLAGDFVLKELARILNSEFRKSDVVIRYGGDEFLVILFDSDQRLSYSIMEDLRQKIEAYSFDYNNQIITFTISIGIACDFHISSQPKNLAKCIACADQACYVAKTNGRNRVELYQSPTGATDNNC</sequence>